<dbReference type="EMBL" id="ASPP01013231">
    <property type="protein sequence ID" value="ETO19841.1"/>
    <property type="molecule type" value="Genomic_DNA"/>
</dbReference>
<comment type="caution">
    <text evidence="3">The sequence shown here is derived from an EMBL/GenBank/DDBJ whole genome shotgun (WGS) entry which is preliminary data.</text>
</comment>
<dbReference type="InterPro" id="IPR000938">
    <property type="entry name" value="CAP-Gly_domain"/>
</dbReference>
<dbReference type="Gene3D" id="2.30.30.190">
    <property type="entry name" value="CAP Gly-rich-like domain"/>
    <property type="match status" value="1"/>
</dbReference>
<evidence type="ECO:0000259" key="2">
    <source>
        <dbReference type="PROSITE" id="PS50245"/>
    </source>
</evidence>
<proteinExistence type="predicted"/>
<keyword evidence="4" id="KW-1185">Reference proteome</keyword>
<feature type="domain" description="CAP-Gly" evidence="2">
    <location>
        <begin position="251"/>
        <end position="294"/>
    </location>
</feature>
<sequence length="359" mass="39765">MAEIKSSQSFVNNIRNLSRKTGNLFHKTKKDPSSSSVTTASDEPNCKLAVKSTSTDCNGNNKPSPVLSFPVVEVKAMSALNLDKSDKVVSTNKTISNSNSNDSSNSSSNNNGTNSNNETSQTNVKPLKLKQPEKIKSKEENVSQSQAADADDDNSPVVSLEIDTETTTPVQIEVASPASCDSKPNNPTTAERRRREEEEGERGDGENSEYKPGDMVLLRDQREGLIRYVGPVHFSVESNADKERPSSSTESSRPFDKVILYGIELLGTSVGTHDGNYLGLRYFRTASERGTFVKGSQIWRKMTASDFAMPPGLQEEIEKIRKERKNNKAQDKKKTQPKVVPLDVNIFVRFVYSYMTFLY</sequence>
<name>X6N1B3_RETFI</name>
<gene>
    <name evidence="3" type="ORF">RFI_17385</name>
</gene>
<feature type="region of interest" description="Disordered" evidence="1">
    <location>
        <begin position="18"/>
        <end position="45"/>
    </location>
</feature>
<dbReference type="GO" id="GO:0016853">
    <property type="term" value="F:isomerase activity"/>
    <property type="evidence" value="ECO:0007669"/>
    <property type="project" value="UniProtKB-KW"/>
</dbReference>
<feature type="compositionally biased region" description="Polar residues" evidence="1">
    <location>
        <begin position="33"/>
        <end position="42"/>
    </location>
</feature>
<reference evidence="3 4" key="1">
    <citation type="journal article" date="2013" name="Curr. Biol.">
        <title>The Genome of the Foraminiferan Reticulomyxa filosa.</title>
        <authorList>
            <person name="Glockner G."/>
            <person name="Hulsmann N."/>
            <person name="Schleicher M."/>
            <person name="Noegel A.A."/>
            <person name="Eichinger L."/>
            <person name="Gallinger C."/>
            <person name="Pawlowski J."/>
            <person name="Sierra R."/>
            <person name="Euteneuer U."/>
            <person name="Pillet L."/>
            <person name="Moustafa A."/>
            <person name="Platzer M."/>
            <person name="Groth M."/>
            <person name="Szafranski K."/>
            <person name="Schliwa M."/>
        </authorList>
    </citation>
    <scope>NUCLEOTIDE SEQUENCE [LARGE SCALE GENOMIC DNA]</scope>
</reference>
<dbReference type="OrthoDB" id="2130750at2759"/>
<protein>
    <submittedName>
        <fullName evidence="3">DNA topoisomerase I</fullName>
    </submittedName>
</protein>
<accession>X6N1B3</accession>
<organism evidence="3 4">
    <name type="scientific">Reticulomyxa filosa</name>
    <dbReference type="NCBI Taxonomy" id="46433"/>
    <lineage>
        <taxon>Eukaryota</taxon>
        <taxon>Sar</taxon>
        <taxon>Rhizaria</taxon>
        <taxon>Retaria</taxon>
        <taxon>Foraminifera</taxon>
        <taxon>Monothalamids</taxon>
        <taxon>Reticulomyxidae</taxon>
        <taxon>Reticulomyxa</taxon>
    </lineage>
</organism>
<dbReference type="PROSITE" id="PS50245">
    <property type="entry name" value="CAP_GLY_2"/>
    <property type="match status" value="1"/>
</dbReference>
<dbReference type="SMART" id="SM01052">
    <property type="entry name" value="CAP_GLY"/>
    <property type="match status" value="1"/>
</dbReference>
<dbReference type="Proteomes" id="UP000023152">
    <property type="component" value="Unassembled WGS sequence"/>
</dbReference>
<feature type="compositionally biased region" description="Basic and acidic residues" evidence="1">
    <location>
        <begin position="130"/>
        <end position="141"/>
    </location>
</feature>
<dbReference type="AlphaFoldDB" id="X6N1B3"/>
<evidence type="ECO:0000313" key="4">
    <source>
        <dbReference type="Proteomes" id="UP000023152"/>
    </source>
</evidence>
<evidence type="ECO:0000313" key="3">
    <source>
        <dbReference type="EMBL" id="ETO19841.1"/>
    </source>
</evidence>
<feature type="compositionally biased region" description="Low complexity" evidence="1">
    <location>
        <begin position="91"/>
        <end position="123"/>
    </location>
</feature>
<evidence type="ECO:0000256" key="1">
    <source>
        <dbReference type="SAM" id="MobiDB-lite"/>
    </source>
</evidence>
<keyword evidence="3" id="KW-0413">Isomerase</keyword>
<dbReference type="InterPro" id="IPR036859">
    <property type="entry name" value="CAP-Gly_dom_sf"/>
</dbReference>
<feature type="compositionally biased region" description="Basic and acidic residues" evidence="1">
    <location>
        <begin position="190"/>
        <end position="215"/>
    </location>
</feature>
<dbReference type="SUPFAM" id="SSF74924">
    <property type="entry name" value="Cap-Gly domain"/>
    <property type="match status" value="1"/>
</dbReference>
<feature type="region of interest" description="Disordered" evidence="1">
    <location>
        <begin position="91"/>
        <end position="215"/>
    </location>
</feature>
<dbReference type="Pfam" id="PF01302">
    <property type="entry name" value="CAP_GLY"/>
    <property type="match status" value="1"/>
</dbReference>